<evidence type="ECO:0000313" key="2">
    <source>
        <dbReference type="Proteomes" id="UP000283786"/>
    </source>
</evidence>
<dbReference type="Proteomes" id="UP000283786">
    <property type="component" value="Chromosome"/>
</dbReference>
<keyword evidence="2" id="KW-1185">Reference proteome</keyword>
<dbReference type="EMBL" id="CP060436">
    <property type="protein sequence ID" value="QPM89364.1"/>
    <property type="molecule type" value="Genomic_DNA"/>
</dbReference>
<reference evidence="1 2" key="1">
    <citation type="submission" date="2020-08" db="EMBL/GenBank/DDBJ databases">
        <title>Genome sequence of Rhodobacteraceae bacterium Lw-13e.</title>
        <authorList>
            <person name="Poehlein A."/>
            <person name="Wolter L."/>
            <person name="Daniel R."/>
            <person name="Brinkhoff T."/>
        </authorList>
    </citation>
    <scope>NUCLEOTIDE SEQUENCE [LARGE SCALE GENOMIC DNA]</scope>
    <source>
        <strain evidence="1 2">Lw-13e</strain>
    </source>
</reference>
<evidence type="ECO:0000313" key="1">
    <source>
        <dbReference type="EMBL" id="QPM89364.1"/>
    </source>
</evidence>
<organism evidence="1 2">
    <name type="scientific">Pseudooceanicola algae</name>
    <dbReference type="NCBI Taxonomy" id="1537215"/>
    <lineage>
        <taxon>Bacteria</taxon>
        <taxon>Pseudomonadati</taxon>
        <taxon>Pseudomonadota</taxon>
        <taxon>Alphaproteobacteria</taxon>
        <taxon>Rhodobacterales</taxon>
        <taxon>Paracoccaceae</taxon>
        <taxon>Pseudooceanicola</taxon>
    </lineage>
</organism>
<dbReference type="KEGG" id="palw:PSAL_005800"/>
<gene>
    <name evidence="1" type="ORF">PSAL_005800</name>
</gene>
<accession>A0A418SDL9</accession>
<dbReference type="AlphaFoldDB" id="A0A418SDL9"/>
<proteinExistence type="predicted"/>
<dbReference type="RefSeq" id="WP_147407656.1">
    <property type="nucleotide sequence ID" value="NZ_CP060436.1"/>
</dbReference>
<protein>
    <submittedName>
        <fullName evidence="1">Uncharacterized protein</fullName>
    </submittedName>
</protein>
<sequence length="103" mass="11152">MATPTVEMTHAEAITYLNKQVVELNLALRAQHQINYTALVGVLAVSTPEMREAIMADLNTAVTRQDEGSYARQSLASLVSLLEPVARGESGGHLRLVPPVPEE</sequence>
<name>A0A418SDL9_9RHOB</name>